<proteinExistence type="predicted"/>
<dbReference type="Proteomes" id="UP000018780">
    <property type="component" value="Chromosome"/>
</dbReference>
<sequence length="61" mass="6619">MSDVPPGAQALKLAAIVGILKEDNAAFFLGTGCFLRGFKIAENLRFDLFFSQNRRAGAEVD</sequence>
<name>V9VZP6_9RHOB</name>
<keyword evidence="2" id="KW-1185">Reference proteome</keyword>
<dbReference type="HOGENOM" id="CLU_2916973_0_0_5"/>
<accession>V9VZP6</accession>
<dbReference type="AlphaFoldDB" id="V9VZP6"/>
<dbReference type="EMBL" id="CP006773">
    <property type="protein sequence ID" value="AHD03249.1"/>
    <property type="molecule type" value="Genomic_DNA"/>
</dbReference>
<protein>
    <submittedName>
        <fullName evidence="1">Uncharacterized protein</fullName>
    </submittedName>
</protein>
<dbReference type="KEGG" id="lmd:METH_17545"/>
<evidence type="ECO:0000313" key="1">
    <source>
        <dbReference type="EMBL" id="AHD03249.1"/>
    </source>
</evidence>
<organism evidence="1 2">
    <name type="scientific">Leisingera methylohalidivorans DSM 14336</name>
    <dbReference type="NCBI Taxonomy" id="999552"/>
    <lineage>
        <taxon>Bacteria</taxon>
        <taxon>Pseudomonadati</taxon>
        <taxon>Pseudomonadota</taxon>
        <taxon>Alphaproteobacteria</taxon>
        <taxon>Rhodobacterales</taxon>
        <taxon>Roseobacteraceae</taxon>
        <taxon>Leisingera</taxon>
    </lineage>
</organism>
<gene>
    <name evidence="1" type="ORF">METH_17545</name>
</gene>
<evidence type="ECO:0000313" key="2">
    <source>
        <dbReference type="Proteomes" id="UP000018780"/>
    </source>
</evidence>
<dbReference type="STRING" id="999552.METH_17545"/>
<reference evidence="1 2" key="1">
    <citation type="submission" date="2013-09" db="EMBL/GenBank/DDBJ databases">
        <authorList>
            <consortium name="DOE Joint Genome Institute"/>
            <person name="Klenk H.-P."/>
            <person name="Huntemann M."/>
            <person name="Han J."/>
            <person name="Chen A."/>
            <person name="Kyrpides N."/>
            <person name="Mavromatis K."/>
            <person name="Markowitz V."/>
            <person name="Palaniappan K."/>
            <person name="Ivanova N."/>
            <person name="Schaumberg A."/>
            <person name="Pati A."/>
            <person name="Liolios K."/>
            <person name="Nordberg H.P."/>
            <person name="Cantor M.N."/>
            <person name="Hua S.X."/>
            <person name="Woyke T."/>
        </authorList>
    </citation>
    <scope>NUCLEOTIDE SEQUENCE [LARGE SCALE GENOMIC DNA]</scope>
    <source>
        <strain evidence="1 2">DSM 14336</strain>
    </source>
</reference>